<protein>
    <submittedName>
        <fullName evidence="1">Uncharacterized protein</fullName>
    </submittedName>
</protein>
<reference evidence="1" key="1">
    <citation type="submission" date="2018-04" db="EMBL/GenBank/DDBJ databases">
        <title>Transcriptome of Schizaphis graminum biotype I.</title>
        <authorList>
            <person name="Scully E.D."/>
            <person name="Geib S.M."/>
            <person name="Palmer N.A."/>
            <person name="Koch K."/>
            <person name="Bradshaw J."/>
            <person name="Heng-Moss T."/>
            <person name="Sarath G."/>
        </authorList>
    </citation>
    <scope>NUCLEOTIDE SEQUENCE</scope>
</reference>
<sequence>MKFSKTVRYTKMIVHRHRRMLVFGSIAVVVALILTAKHENNVRFISSDMENARPRDVWEYVSDFSNVMKLNPTIMKFIITHESTDYKQWNYTVEYEEHLSQIPFVINKIIGDFIVDKSNSQPAIKSTHRTCFAKIYCLNTKSEMIFVDLLNGTRIVEKIKYECPWLLTRFCMNEVLYQRKEIFRQLQTVFSYTRH</sequence>
<evidence type="ECO:0000313" key="1">
    <source>
        <dbReference type="EMBL" id="MBY20547.1"/>
    </source>
</evidence>
<organism evidence="1">
    <name type="scientific">Schizaphis graminum</name>
    <name type="common">Green bug aphid</name>
    <dbReference type="NCBI Taxonomy" id="13262"/>
    <lineage>
        <taxon>Eukaryota</taxon>
        <taxon>Metazoa</taxon>
        <taxon>Ecdysozoa</taxon>
        <taxon>Arthropoda</taxon>
        <taxon>Hexapoda</taxon>
        <taxon>Insecta</taxon>
        <taxon>Pterygota</taxon>
        <taxon>Neoptera</taxon>
        <taxon>Paraneoptera</taxon>
        <taxon>Hemiptera</taxon>
        <taxon>Sternorrhyncha</taxon>
        <taxon>Aphidomorpha</taxon>
        <taxon>Aphidoidea</taxon>
        <taxon>Aphididae</taxon>
        <taxon>Aphidini</taxon>
        <taxon>Schizaphis</taxon>
    </lineage>
</organism>
<proteinExistence type="predicted"/>
<gene>
    <name evidence="1" type="ORF">g.20766</name>
</gene>
<dbReference type="EMBL" id="GGMR01007928">
    <property type="protein sequence ID" value="MBY20547.1"/>
    <property type="molecule type" value="Transcribed_RNA"/>
</dbReference>
<dbReference type="AlphaFoldDB" id="A0A2S2NTU3"/>
<name>A0A2S2NTU3_SCHGA</name>
<accession>A0A2S2NTU3</accession>